<comment type="caution">
    <text evidence="2">The sequence shown here is derived from an EMBL/GenBank/DDBJ whole genome shotgun (WGS) entry which is preliminary data.</text>
</comment>
<gene>
    <name evidence="2" type="ORF">M975_1923</name>
</gene>
<proteinExistence type="predicted"/>
<dbReference type="AlphaFoldDB" id="A0A1B7IQN7"/>
<keyword evidence="3" id="KW-1185">Reference proteome</keyword>
<dbReference type="OrthoDB" id="6636495at2"/>
<dbReference type="RefSeq" id="WP_064558994.1">
    <property type="nucleotide sequence ID" value="NZ_LXER01000017.1"/>
</dbReference>
<feature type="coiled-coil region" evidence="1">
    <location>
        <begin position="3"/>
        <end position="30"/>
    </location>
</feature>
<dbReference type="Proteomes" id="UP000078410">
    <property type="component" value="Unassembled WGS sequence"/>
</dbReference>
<accession>A0A1B7IQN7</accession>
<organism evidence="2 3">
    <name type="scientific">Buttiauxella brennerae ATCC 51605</name>
    <dbReference type="NCBI Taxonomy" id="1354251"/>
    <lineage>
        <taxon>Bacteria</taxon>
        <taxon>Pseudomonadati</taxon>
        <taxon>Pseudomonadota</taxon>
        <taxon>Gammaproteobacteria</taxon>
        <taxon>Enterobacterales</taxon>
        <taxon>Enterobacteriaceae</taxon>
        <taxon>Buttiauxella</taxon>
    </lineage>
</organism>
<evidence type="ECO:0000313" key="2">
    <source>
        <dbReference type="EMBL" id="OAT32031.1"/>
    </source>
</evidence>
<name>A0A1B7IQN7_9ENTR</name>
<keyword evidence="1" id="KW-0175">Coiled coil</keyword>
<protein>
    <submittedName>
        <fullName evidence="2">Uncharacterized protein</fullName>
    </submittedName>
</protein>
<reference evidence="2 3" key="1">
    <citation type="submission" date="2016-04" db="EMBL/GenBank/DDBJ databases">
        <title>ATOL: Assembling a taxonomically balanced genome-scale reconstruction of the evolutionary history of the Enterobacteriaceae.</title>
        <authorList>
            <person name="Plunkett G.III."/>
            <person name="Neeno-Eckwall E.C."/>
            <person name="Glasner J.D."/>
            <person name="Perna N.T."/>
        </authorList>
    </citation>
    <scope>NUCLEOTIDE SEQUENCE [LARGE SCALE GENOMIC DNA]</scope>
    <source>
        <strain evidence="2 3">ATCC 51605</strain>
    </source>
</reference>
<dbReference type="EMBL" id="LXER01000017">
    <property type="protein sequence ID" value="OAT32031.1"/>
    <property type="molecule type" value="Genomic_DNA"/>
</dbReference>
<dbReference type="PATRIC" id="fig|1354251.4.peg.1985"/>
<evidence type="ECO:0000313" key="3">
    <source>
        <dbReference type="Proteomes" id="UP000078410"/>
    </source>
</evidence>
<sequence>MSLKELTLRKQQLESDRTALRKHYESESNRLASELVKVSEQLNFVNAGLNEVMIQRGKEIVYFGKSENNSKRKECVTDAISDLASGCERLKTRYFGTKNYDRWSDQREDHEYGYGPRHGCMVFKVGLTTAARLMVSNGTMNDHDIECAIYCLMNIDQINKQIEDAEAA</sequence>
<evidence type="ECO:0000256" key="1">
    <source>
        <dbReference type="SAM" id="Coils"/>
    </source>
</evidence>